<protein>
    <recommendedName>
        <fullName evidence="4">DUF4005 domain-containing protein</fullName>
    </recommendedName>
</protein>
<dbReference type="AlphaFoldDB" id="A0AAV8R3V0"/>
<evidence type="ECO:0008006" key="4">
    <source>
        <dbReference type="Google" id="ProtNLM"/>
    </source>
</evidence>
<sequence length="432" mass="47402">MSINPFPSSLKSSEGSKSTTVGCGTGGGREGGSFNHHDERSGTLCSSWVNRLHRRRAAPPPPARRKLPFTEDPGAPINVGDGDGVVSYDKHTTSTDESRTATSISNLNSSFFARRYPSLFERSPAGVLPPRSPRIAYNDGGDRSFCGFGPYRIRSRSAPIPRGGHRGRRDDDGERNLGRRDHGEGGVCFPPFRRMHRLGEESDGERGKLGSRLGRQLGSVHADIKVDQGNVFFPSRRTSDVHNQVKLSPFFQFPPSFYCDCSIDKSKGTTAHPLMDGGNTKILDNRNQMRPPSNENWNPPLPISCFPSREVIDDFSSSRSYEEQVPVDPWCASDSLLHVSRIRGAHLGDGAEAAAPTGTSYTTTTHLLGEATVCMNEPKEPLSFWNIGRFERRNTASSVSPTVALKSNLGVKRSAKFDESLPPKFRKLGNED</sequence>
<feature type="region of interest" description="Disordered" evidence="1">
    <location>
        <begin position="55"/>
        <end position="99"/>
    </location>
</feature>
<gene>
    <name evidence="2" type="ORF">OPV22_012751</name>
</gene>
<accession>A0AAV8R3V0</accession>
<dbReference type="EMBL" id="JAQQAF010000004">
    <property type="protein sequence ID" value="KAJ8491030.1"/>
    <property type="molecule type" value="Genomic_DNA"/>
</dbReference>
<feature type="region of interest" description="Disordered" evidence="1">
    <location>
        <begin position="1"/>
        <end position="40"/>
    </location>
</feature>
<comment type="caution">
    <text evidence="2">The sequence shown here is derived from an EMBL/GenBank/DDBJ whole genome shotgun (WGS) entry which is preliminary data.</text>
</comment>
<feature type="region of interest" description="Disordered" evidence="1">
    <location>
        <begin position="156"/>
        <end position="186"/>
    </location>
</feature>
<feature type="compositionally biased region" description="Basic residues" evidence="1">
    <location>
        <begin position="55"/>
        <end position="67"/>
    </location>
</feature>
<dbReference type="Proteomes" id="UP001222027">
    <property type="component" value="Unassembled WGS sequence"/>
</dbReference>
<evidence type="ECO:0000313" key="3">
    <source>
        <dbReference type="Proteomes" id="UP001222027"/>
    </source>
</evidence>
<reference evidence="2 3" key="1">
    <citation type="submission" date="2022-12" db="EMBL/GenBank/DDBJ databases">
        <title>Chromosome-scale assembly of the Ensete ventricosum genome.</title>
        <authorList>
            <person name="Dussert Y."/>
            <person name="Stocks J."/>
            <person name="Wendawek A."/>
            <person name="Woldeyes F."/>
            <person name="Nichols R.A."/>
            <person name="Borrell J.S."/>
        </authorList>
    </citation>
    <scope>NUCLEOTIDE SEQUENCE [LARGE SCALE GENOMIC DNA]</scope>
    <source>
        <strain evidence="3">cv. Maze</strain>
        <tissue evidence="2">Seeds</tissue>
    </source>
</reference>
<evidence type="ECO:0000256" key="1">
    <source>
        <dbReference type="SAM" id="MobiDB-lite"/>
    </source>
</evidence>
<organism evidence="2 3">
    <name type="scientific">Ensete ventricosum</name>
    <name type="common">Abyssinian banana</name>
    <name type="synonym">Musa ensete</name>
    <dbReference type="NCBI Taxonomy" id="4639"/>
    <lineage>
        <taxon>Eukaryota</taxon>
        <taxon>Viridiplantae</taxon>
        <taxon>Streptophyta</taxon>
        <taxon>Embryophyta</taxon>
        <taxon>Tracheophyta</taxon>
        <taxon>Spermatophyta</taxon>
        <taxon>Magnoliopsida</taxon>
        <taxon>Liliopsida</taxon>
        <taxon>Zingiberales</taxon>
        <taxon>Musaceae</taxon>
        <taxon>Ensete</taxon>
    </lineage>
</organism>
<evidence type="ECO:0000313" key="2">
    <source>
        <dbReference type="EMBL" id="KAJ8491030.1"/>
    </source>
</evidence>
<feature type="compositionally biased region" description="Basic and acidic residues" evidence="1">
    <location>
        <begin position="168"/>
        <end position="184"/>
    </location>
</feature>
<feature type="compositionally biased region" description="Basic and acidic residues" evidence="1">
    <location>
        <begin position="88"/>
        <end position="99"/>
    </location>
</feature>
<feature type="compositionally biased region" description="Low complexity" evidence="1">
    <location>
        <begin position="8"/>
        <end position="22"/>
    </location>
</feature>
<proteinExistence type="predicted"/>
<keyword evidence="3" id="KW-1185">Reference proteome</keyword>
<name>A0AAV8R3V0_ENSVE</name>